<protein>
    <submittedName>
        <fullName evidence="4">Uncharacterized protein LOC117647459</fullName>
    </submittedName>
</protein>
<dbReference type="OrthoDB" id="6285995at2759"/>
<dbReference type="Proteomes" id="UP000515158">
    <property type="component" value="Unplaced"/>
</dbReference>
<evidence type="ECO:0000313" key="4">
    <source>
        <dbReference type="RefSeq" id="XP_034245094.1"/>
    </source>
</evidence>
<dbReference type="PANTHER" id="PTHR28495:SF1">
    <property type="entry name" value="GENE, 17266-RELATED"/>
    <property type="match status" value="1"/>
</dbReference>
<dbReference type="InParanoid" id="A0A6P8ZQ21"/>
<reference evidence="4" key="1">
    <citation type="submission" date="2025-08" db="UniProtKB">
        <authorList>
            <consortium name="RefSeq"/>
        </authorList>
    </citation>
    <scope>IDENTIFICATION</scope>
    <source>
        <tissue evidence="4">Total insect</tissue>
    </source>
</reference>
<feature type="compositionally biased region" description="Low complexity" evidence="1">
    <location>
        <begin position="520"/>
        <end position="549"/>
    </location>
</feature>
<dbReference type="GeneID" id="117647459"/>
<gene>
    <name evidence="4" type="primary">LOC117647459</name>
</gene>
<evidence type="ECO:0000256" key="1">
    <source>
        <dbReference type="SAM" id="MobiDB-lite"/>
    </source>
</evidence>
<keyword evidence="3" id="KW-1185">Reference proteome</keyword>
<feature type="region of interest" description="Disordered" evidence="1">
    <location>
        <begin position="369"/>
        <end position="406"/>
    </location>
</feature>
<accession>A0A6P8ZQ21</accession>
<dbReference type="PANTHER" id="PTHR28495">
    <property type="entry name" value="HYPOTHETICAL PROTEIN LOC100359752"/>
    <property type="match status" value="1"/>
</dbReference>
<sequence>MSGGQNSGAASSRDSDPPPAILCEMSVPGLDSLYAFTASIDRSDLRDPSARSDFHWQTFKCRLAIFTLPVLVCPVRLPGGPLRDLTVICRRQDLDEDLQDGVQDGRGEAGGMSPLRAKLASLQLALSRLRPASSAEYAACLEYTLAARMAPLWNPVAESLVRGKDFLSSGKLTDAVRLRVNVHGEGGTAWISIYPSRMRIAPLAMGDMDVSVPVLARFQDSPLGEVPATCIGNPWVNVLPSLKRGMVTSITKTIPPECPFQRYKDFRRHWKNMYGYRLPDDDGGLPYVSVYFERLGKAMCYPWLCLTPQPPVSLRARDPPAVAAAFLADVASRMPTVCGVAAPIELDGGLVEPVAQLCAVRGLRLRGEPGLDGDPGATQPNLQPYQHQPRGSGPAPSPSRDGQDDAALTCPLSMATQRNGTRPYVEWNFSRAPAAPPAPTAQRRRPPPEDDDEDKENRPPEDYQPQPPPPLQRPVFRSRPPVAAAPRLPAPGGMTWFRPTSSSSPERPPSAGRAEGRAPSVTRSPARSTATSCSASASASASANAARKASAVKRPSSEPLPIPELRTADACRRASIPMLLAWLRSQGVPCRAKDKKGDLVDKAVAKVTQMAGQHAAR</sequence>
<feature type="domain" description="DUF4708" evidence="2">
    <location>
        <begin position="132"/>
        <end position="310"/>
    </location>
</feature>
<proteinExistence type="predicted"/>
<dbReference type="Pfam" id="PF15813">
    <property type="entry name" value="DUF4708"/>
    <property type="match status" value="1"/>
</dbReference>
<dbReference type="KEGG" id="tpal:117647459"/>
<dbReference type="AlphaFoldDB" id="A0A6P8ZQ21"/>
<evidence type="ECO:0000313" key="3">
    <source>
        <dbReference type="Proteomes" id="UP000515158"/>
    </source>
</evidence>
<feature type="compositionally biased region" description="Low complexity" evidence="1">
    <location>
        <begin position="389"/>
        <end position="400"/>
    </location>
</feature>
<feature type="compositionally biased region" description="Low complexity" evidence="1">
    <location>
        <begin position="473"/>
        <end position="491"/>
    </location>
</feature>
<evidence type="ECO:0000259" key="2">
    <source>
        <dbReference type="Pfam" id="PF15813"/>
    </source>
</evidence>
<name>A0A6P8ZQ21_THRPL</name>
<feature type="region of interest" description="Disordered" evidence="1">
    <location>
        <begin position="1"/>
        <end position="20"/>
    </location>
</feature>
<dbReference type="RefSeq" id="XP_034245094.1">
    <property type="nucleotide sequence ID" value="XM_034389203.1"/>
</dbReference>
<dbReference type="InterPro" id="IPR031643">
    <property type="entry name" value="DUF4708"/>
</dbReference>
<feature type="region of interest" description="Disordered" evidence="1">
    <location>
        <begin position="430"/>
        <end position="567"/>
    </location>
</feature>
<organism evidence="4">
    <name type="scientific">Thrips palmi</name>
    <name type="common">Melon thrips</name>
    <dbReference type="NCBI Taxonomy" id="161013"/>
    <lineage>
        <taxon>Eukaryota</taxon>
        <taxon>Metazoa</taxon>
        <taxon>Ecdysozoa</taxon>
        <taxon>Arthropoda</taxon>
        <taxon>Hexapoda</taxon>
        <taxon>Insecta</taxon>
        <taxon>Pterygota</taxon>
        <taxon>Neoptera</taxon>
        <taxon>Paraneoptera</taxon>
        <taxon>Thysanoptera</taxon>
        <taxon>Terebrantia</taxon>
        <taxon>Thripoidea</taxon>
        <taxon>Thripidae</taxon>
        <taxon>Thrips</taxon>
    </lineage>
</organism>